<dbReference type="Proteomes" id="UP000887578">
    <property type="component" value="Unplaced"/>
</dbReference>
<name>A0A914QG12_9BILA</name>
<sequence>MSSNNLPEIDEEFFEELEKLDFQEKQLKKDEKVIYEKKKKNKPLKKGSNLVEKEISDQDFIDPMETLDVQQRLKLAEKEIFRLKTKLRIKEDLIENLLRPIHEKILKKEKENGNLPKLLSEIKENISKALKRSTDIKEDISKVLNRSFSPSNEISRSNGSRSPTTPGEIWHLKKAIIEAQNKPERQKNVIVNFKQLSGDTVDSFINELIDFCEFNGITSFTPANQFHWRGKHHATLLMKFDSKDTAINVLQAATEIQKSAYCYRAICVRQDYSPTELKLLSLLWNEVNERNNKEGMFIWSVKNFRIVKSRHPGPWIYKPFNEYL</sequence>
<keyword evidence="1" id="KW-1185">Reference proteome</keyword>
<organism evidence="1 2">
    <name type="scientific">Panagrolaimus davidi</name>
    <dbReference type="NCBI Taxonomy" id="227884"/>
    <lineage>
        <taxon>Eukaryota</taxon>
        <taxon>Metazoa</taxon>
        <taxon>Ecdysozoa</taxon>
        <taxon>Nematoda</taxon>
        <taxon>Chromadorea</taxon>
        <taxon>Rhabditida</taxon>
        <taxon>Tylenchina</taxon>
        <taxon>Panagrolaimomorpha</taxon>
        <taxon>Panagrolaimoidea</taxon>
        <taxon>Panagrolaimidae</taxon>
        <taxon>Panagrolaimus</taxon>
    </lineage>
</organism>
<dbReference type="WBParaSite" id="PDA_v2.g28387.t1">
    <property type="protein sequence ID" value="PDA_v2.g28387.t1"/>
    <property type="gene ID" value="PDA_v2.g28387"/>
</dbReference>
<proteinExistence type="predicted"/>
<reference evidence="2" key="1">
    <citation type="submission" date="2022-11" db="UniProtKB">
        <authorList>
            <consortium name="WormBaseParasite"/>
        </authorList>
    </citation>
    <scope>IDENTIFICATION</scope>
</reference>
<dbReference type="AlphaFoldDB" id="A0A914QG12"/>
<accession>A0A914QG12</accession>
<evidence type="ECO:0000313" key="1">
    <source>
        <dbReference type="Proteomes" id="UP000887578"/>
    </source>
</evidence>
<evidence type="ECO:0000313" key="2">
    <source>
        <dbReference type="WBParaSite" id="PDA_v2.g28387.t1"/>
    </source>
</evidence>
<protein>
    <submittedName>
        <fullName evidence="2">Uncharacterized protein</fullName>
    </submittedName>
</protein>